<sequence>MKGFSLQRQHWQQLNRLFMARNRRERWLLLGAGWALLAWLGLLLFEATVLARQRQLVADNQQLSRTIAERQQQGEALKARIAGLSNTDQKQQIERLNRRLARLDNSVQGRLQSLVGPEQMAELLLAVLEQDSGLQLVQLQNRPAQAITTQGGNTLYRHGISLQLTGSYVQLLDYVRRLELLQGKLFWQSLGFELEQYPVARIRLDFFTLSEHKELLRG</sequence>
<name>A0ABP6VBE1_9GAMM</name>
<feature type="coiled-coil region" evidence="1">
    <location>
        <begin position="60"/>
        <end position="106"/>
    </location>
</feature>
<keyword evidence="3" id="KW-1185">Reference proteome</keyword>
<keyword evidence="1" id="KW-0175">Coiled coil</keyword>
<gene>
    <name evidence="2" type="ORF">GCM10022394_07470</name>
</gene>
<dbReference type="EMBL" id="BAABCX010000001">
    <property type="protein sequence ID" value="GAA3530694.1"/>
    <property type="molecule type" value="Genomic_DNA"/>
</dbReference>
<proteinExistence type="predicted"/>
<evidence type="ECO:0008006" key="4">
    <source>
        <dbReference type="Google" id="ProtNLM"/>
    </source>
</evidence>
<dbReference type="Proteomes" id="UP001500795">
    <property type="component" value="Unassembled WGS sequence"/>
</dbReference>
<evidence type="ECO:0000313" key="2">
    <source>
        <dbReference type="EMBL" id="GAA3530694.1"/>
    </source>
</evidence>
<evidence type="ECO:0000256" key="1">
    <source>
        <dbReference type="SAM" id="Coils"/>
    </source>
</evidence>
<comment type="caution">
    <text evidence="2">The sequence shown here is derived from an EMBL/GenBank/DDBJ whole genome shotgun (WGS) entry which is preliminary data.</text>
</comment>
<protein>
    <recommendedName>
        <fullName evidence="4">MSHA biogenesis protein MshJ</fullName>
    </recommendedName>
</protein>
<dbReference type="RefSeq" id="WP_344954878.1">
    <property type="nucleotide sequence ID" value="NZ_BAABCX010000001.1"/>
</dbReference>
<accession>A0ABP6VBE1</accession>
<organism evidence="2 3">
    <name type="scientific">Zobellella aerophila</name>
    <dbReference type="NCBI Taxonomy" id="870480"/>
    <lineage>
        <taxon>Bacteria</taxon>
        <taxon>Pseudomonadati</taxon>
        <taxon>Pseudomonadota</taxon>
        <taxon>Gammaproteobacteria</taxon>
        <taxon>Aeromonadales</taxon>
        <taxon>Aeromonadaceae</taxon>
        <taxon>Zobellella</taxon>
    </lineage>
</organism>
<evidence type="ECO:0000313" key="3">
    <source>
        <dbReference type="Proteomes" id="UP001500795"/>
    </source>
</evidence>
<reference evidence="3" key="1">
    <citation type="journal article" date="2019" name="Int. J. Syst. Evol. Microbiol.">
        <title>The Global Catalogue of Microorganisms (GCM) 10K type strain sequencing project: providing services to taxonomists for standard genome sequencing and annotation.</title>
        <authorList>
            <consortium name="The Broad Institute Genomics Platform"/>
            <consortium name="The Broad Institute Genome Sequencing Center for Infectious Disease"/>
            <person name="Wu L."/>
            <person name="Ma J."/>
        </authorList>
    </citation>
    <scope>NUCLEOTIDE SEQUENCE [LARGE SCALE GENOMIC DNA]</scope>
    <source>
        <strain evidence="3">JCM 17110</strain>
    </source>
</reference>